<evidence type="ECO:0000313" key="1">
    <source>
        <dbReference type="EMBL" id="KAK7031091.1"/>
    </source>
</evidence>
<reference evidence="1 2" key="1">
    <citation type="submission" date="2024-01" db="EMBL/GenBank/DDBJ databases">
        <title>A draft genome for a cacao thread blight-causing isolate of Paramarasmius palmivorus.</title>
        <authorList>
            <person name="Baruah I.K."/>
            <person name="Bukari Y."/>
            <person name="Amoako-Attah I."/>
            <person name="Meinhardt L.W."/>
            <person name="Bailey B.A."/>
            <person name="Cohen S.P."/>
        </authorList>
    </citation>
    <scope>NUCLEOTIDE SEQUENCE [LARGE SCALE GENOMIC DNA]</scope>
    <source>
        <strain evidence="1 2">GH-12</strain>
    </source>
</reference>
<accession>A0AAW0BWG6</accession>
<dbReference type="AlphaFoldDB" id="A0AAW0BWG6"/>
<sequence>MDKQLCLVSEKKTSTKGLPSTLSNAILPHDMEREIFEATAYLHPRDMVKLPSVAKRVKAWVEPIMYHTITLNHTHSGPKFMRVLRDTTGSKAPEFFATHVKSLCLSKGVGVPEARVILEHCVGVHTLACWIEPNSYAAGVLMPIIRTKLTRLRRLSVNFSHLRLLVNATEGASGGVLERVTHLDMSHPWALYQLTRVGRGVVDIGFDALPQLTHLSFRFWAKDPEGAGPVLERILRECPKLEILALLVDPTEYAALDRGKVFEAAGLAEDDRIIIVGSRGDSLDVIWDTIERSADNMKGSYGRKRY</sequence>
<dbReference type="Proteomes" id="UP001383192">
    <property type="component" value="Unassembled WGS sequence"/>
</dbReference>
<evidence type="ECO:0008006" key="3">
    <source>
        <dbReference type="Google" id="ProtNLM"/>
    </source>
</evidence>
<keyword evidence="2" id="KW-1185">Reference proteome</keyword>
<gene>
    <name evidence="1" type="ORF">VNI00_013695</name>
</gene>
<proteinExistence type="predicted"/>
<organism evidence="1 2">
    <name type="scientific">Paramarasmius palmivorus</name>
    <dbReference type="NCBI Taxonomy" id="297713"/>
    <lineage>
        <taxon>Eukaryota</taxon>
        <taxon>Fungi</taxon>
        <taxon>Dikarya</taxon>
        <taxon>Basidiomycota</taxon>
        <taxon>Agaricomycotina</taxon>
        <taxon>Agaricomycetes</taxon>
        <taxon>Agaricomycetidae</taxon>
        <taxon>Agaricales</taxon>
        <taxon>Marasmiineae</taxon>
        <taxon>Marasmiaceae</taxon>
        <taxon>Paramarasmius</taxon>
    </lineage>
</organism>
<evidence type="ECO:0000313" key="2">
    <source>
        <dbReference type="Proteomes" id="UP001383192"/>
    </source>
</evidence>
<comment type="caution">
    <text evidence="1">The sequence shown here is derived from an EMBL/GenBank/DDBJ whole genome shotgun (WGS) entry which is preliminary data.</text>
</comment>
<dbReference type="EMBL" id="JAYKXP010000071">
    <property type="protein sequence ID" value="KAK7031091.1"/>
    <property type="molecule type" value="Genomic_DNA"/>
</dbReference>
<protein>
    <recommendedName>
        <fullName evidence="3">F-box protein</fullName>
    </recommendedName>
</protein>
<name>A0AAW0BWG6_9AGAR</name>